<gene>
    <name evidence="1" type="ORF">Tco_0893314</name>
</gene>
<dbReference type="EMBL" id="BQNB010014051">
    <property type="protein sequence ID" value="GJT23377.1"/>
    <property type="molecule type" value="Genomic_DNA"/>
</dbReference>
<protein>
    <recommendedName>
        <fullName evidence="3">MAK10-like protein</fullName>
    </recommendedName>
</protein>
<proteinExistence type="predicted"/>
<evidence type="ECO:0008006" key="3">
    <source>
        <dbReference type="Google" id="ProtNLM"/>
    </source>
</evidence>
<evidence type="ECO:0000313" key="1">
    <source>
        <dbReference type="EMBL" id="GJT23377.1"/>
    </source>
</evidence>
<accession>A0ABQ5CA20</accession>
<sequence length="282" mass="32200">MDNTNPPPEVPPSFLIEKVLKLSSILESLNLKPQSFYSGVVCKKEMDSDVMLLELIKDDEYPSGDELNKDDDVGEQEFEGNHFDKFPTCSELAYHKYLMHDPYLSEIVRDPIIERGNPSNLKIPCNIGHMHIERAYIDLDSPLNIMSTSWNFANVLDFIIIEDISLVIDLRVSHVVLGKPFVELSGMTYDSSLGVVRLTNRNEEIAYKMPHKIEQYDSLSNDEKENMKSVYLRNDEDKKKGVEYIISKILGFYKECLEFRPEYRTGQDKGSSGTSKNQGGVT</sequence>
<dbReference type="Proteomes" id="UP001151760">
    <property type="component" value="Unassembled WGS sequence"/>
</dbReference>
<comment type="caution">
    <text evidence="1">The sequence shown here is derived from an EMBL/GenBank/DDBJ whole genome shotgun (WGS) entry which is preliminary data.</text>
</comment>
<reference evidence="1" key="2">
    <citation type="submission" date="2022-01" db="EMBL/GenBank/DDBJ databases">
        <authorList>
            <person name="Yamashiro T."/>
            <person name="Shiraishi A."/>
            <person name="Satake H."/>
            <person name="Nakayama K."/>
        </authorList>
    </citation>
    <scope>NUCLEOTIDE SEQUENCE</scope>
</reference>
<organism evidence="1 2">
    <name type="scientific">Tanacetum coccineum</name>
    <dbReference type="NCBI Taxonomy" id="301880"/>
    <lineage>
        <taxon>Eukaryota</taxon>
        <taxon>Viridiplantae</taxon>
        <taxon>Streptophyta</taxon>
        <taxon>Embryophyta</taxon>
        <taxon>Tracheophyta</taxon>
        <taxon>Spermatophyta</taxon>
        <taxon>Magnoliopsida</taxon>
        <taxon>eudicotyledons</taxon>
        <taxon>Gunneridae</taxon>
        <taxon>Pentapetalae</taxon>
        <taxon>asterids</taxon>
        <taxon>campanulids</taxon>
        <taxon>Asterales</taxon>
        <taxon>Asteraceae</taxon>
        <taxon>Asteroideae</taxon>
        <taxon>Anthemideae</taxon>
        <taxon>Anthemidinae</taxon>
        <taxon>Tanacetum</taxon>
    </lineage>
</organism>
<evidence type="ECO:0000313" key="2">
    <source>
        <dbReference type="Proteomes" id="UP001151760"/>
    </source>
</evidence>
<reference evidence="1" key="1">
    <citation type="journal article" date="2022" name="Int. J. Mol. Sci.">
        <title>Draft Genome of Tanacetum Coccineum: Genomic Comparison of Closely Related Tanacetum-Family Plants.</title>
        <authorList>
            <person name="Yamashiro T."/>
            <person name="Shiraishi A."/>
            <person name="Nakayama K."/>
            <person name="Satake H."/>
        </authorList>
    </citation>
    <scope>NUCLEOTIDE SEQUENCE</scope>
</reference>
<keyword evidence="2" id="KW-1185">Reference proteome</keyword>
<name>A0ABQ5CA20_9ASTR</name>